<evidence type="ECO:0000313" key="2">
    <source>
        <dbReference type="EMBL" id="APC00753.1"/>
    </source>
</evidence>
<dbReference type="InterPro" id="IPR014558">
    <property type="entry name" value="UCP029720"/>
</dbReference>
<proteinExistence type="predicted"/>
<organism evidence="2 3">
    <name type="scientific">Polynucleobacter asymbioticus</name>
    <dbReference type="NCBI Taxonomy" id="576611"/>
    <lineage>
        <taxon>Bacteria</taxon>
        <taxon>Pseudomonadati</taxon>
        <taxon>Pseudomonadota</taxon>
        <taxon>Betaproteobacteria</taxon>
        <taxon>Burkholderiales</taxon>
        <taxon>Burkholderiaceae</taxon>
        <taxon>Polynucleobacter</taxon>
    </lineage>
</organism>
<dbReference type="PANTHER" id="PTHR39335">
    <property type="entry name" value="BLL4220 PROTEIN"/>
    <property type="match status" value="1"/>
</dbReference>
<dbReference type="Proteomes" id="UP000182060">
    <property type="component" value="Chromosome"/>
</dbReference>
<gene>
    <name evidence="2" type="ORF">AOC25_03480</name>
</gene>
<dbReference type="GO" id="GO:0043448">
    <property type="term" value="P:alkane catabolic process"/>
    <property type="evidence" value="ECO:0007669"/>
    <property type="project" value="TreeGrafter"/>
</dbReference>
<name>A0AAC9IUD8_9BURK</name>
<evidence type="ECO:0000313" key="3">
    <source>
        <dbReference type="Proteomes" id="UP000182060"/>
    </source>
</evidence>
<feature type="chain" id="PRO_5042288488" description="Lipoprotein" evidence="1">
    <location>
        <begin position="25"/>
        <end position="129"/>
    </location>
</feature>
<feature type="signal peptide" evidence="1">
    <location>
        <begin position="1"/>
        <end position="24"/>
    </location>
</feature>
<keyword evidence="1" id="KW-0732">Signal</keyword>
<sequence length="129" mass="14032">MNYLQKIGVASLAGLALVACVSMSNGMSIVKTTNGMLVGTNNMTLYTFDNDQANSGKSNCNGDCAMSWPPLVVDKNATSYGSYSIITRDDGKKQFAYKGMPLYYYSLDKKPGEQNGNGYANNTWHVVKM</sequence>
<reference evidence="2" key="1">
    <citation type="journal article" date="2017" name="Appl. Environ. Microbiol.">
        <title>Microdiversification of a pelagic Polynucleobacter species is mainly driven by acquisition of genomic islands from a partially interspecific gene pool.</title>
        <authorList>
            <person name="Hoetzinger M."/>
            <person name="Hahn M.W."/>
            <person name="Jezberova J."/>
            <person name="Schmidt J."/>
            <person name="Koll U."/>
        </authorList>
    </citation>
    <scope>NUCLEOTIDE SEQUENCE</scope>
    <source>
        <strain evidence="2">MWH-RechtKol4</strain>
    </source>
</reference>
<dbReference type="RefSeq" id="WP_071538924.1">
    <property type="nucleotide sequence ID" value="NZ_CP015016.1"/>
</dbReference>
<dbReference type="Pfam" id="PF03640">
    <property type="entry name" value="Lipoprotein_15"/>
    <property type="match status" value="2"/>
</dbReference>
<accession>A0AAC9IUD8</accession>
<dbReference type="AlphaFoldDB" id="A0AAC9IUD8"/>
<dbReference type="InterPro" id="IPR005297">
    <property type="entry name" value="Lipoprotein_repeat"/>
</dbReference>
<dbReference type="PROSITE" id="PS51257">
    <property type="entry name" value="PROKAR_LIPOPROTEIN"/>
    <property type="match status" value="1"/>
</dbReference>
<evidence type="ECO:0000256" key="1">
    <source>
        <dbReference type="SAM" id="SignalP"/>
    </source>
</evidence>
<dbReference type="EMBL" id="CP015017">
    <property type="protein sequence ID" value="APC00753.1"/>
    <property type="molecule type" value="Genomic_DNA"/>
</dbReference>
<dbReference type="PIRSF" id="PIRSF029720">
    <property type="entry name" value="UCP029720"/>
    <property type="match status" value="1"/>
</dbReference>
<protein>
    <recommendedName>
        <fullName evidence="4">Lipoprotein</fullName>
    </recommendedName>
</protein>
<dbReference type="PANTHER" id="PTHR39335:SF1">
    <property type="entry name" value="BLL4220 PROTEIN"/>
    <property type="match status" value="1"/>
</dbReference>
<evidence type="ECO:0008006" key="4">
    <source>
        <dbReference type="Google" id="ProtNLM"/>
    </source>
</evidence>